<dbReference type="Pfam" id="PF12904">
    <property type="entry name" value="Collagen_bind_2"/>
    <property type="match status" value="1"/>
</dbReference>
<dbReference type="AlphaFoldDB" id="A0AAU7C7B0"/>
<evidence type="ECO:0000313" key="5">
    <source>
        <dbReference type="EMBL" id="XBH01094.1"/>
    </source>
</evidence>
<dbReference type="EMBL" id="CP155447">
    <property type="protein sequence ID" value="XBH01094.1"/>
    <property type="molecule type" value="Genomic_DNA"/>
</dbReference>
<dbReference type="InterPro" id="IPR025277">
    <property type="entry name" value="Apiosidase-like_cat_dom"/>
</dbReference>
<dbReference type="Gene3D" id="2.60.40.10">
    <property type="entry name" value="Immunoglobulins"/>
    <property type="match status" value="1"/>
</dbReference>
<dbReference type="InterPro" id="IPR032260">
    <property type="entry name" value="DUF5060"/>
</dbReference>
<gene>
    <name evidence="5" type="ORF">V5E97_22365</name>
</gene>
<dbReference type="PANTHER" id="PTHR37836:SF3">
    <property type="entry name" value="ENDOGLUCANASE"/>
    <property type="match status" value="1"/>
</dbReference>
<protein>
    <submittedName>
        <fullName evidence="5">DUF4038 domain-containing protein</fullName>
    </submittedName>
</protein>
<feature type="domain" description="DUF5060" evidence="4">
    <location>
        <begin position="32"/>
        <end position="95"/>
    </location>
</feature>
<name>A0AAU7C7B0_9BACT</name>
<accession>A0AAU7C7B0</accession>
<sequence length="546" mass="61229">MPSTRTILVCGIAALVATAAQTASAAQASAPLWGRWEGSFEAQAFADPGTELELELTPPSGKARKGVGFWDGGTTWRARVMPDEPGTWRYRTRSRPVVAGLDAQEGSFVCRPGEPATSVMRHGAIRVASGQYHLEHADSRPFFWLGDTVWNGPLLSEADDWAHFLKDRAEKRFTVIQFNAIAPWRTAPTDGEGQVALVAEKGRLEINPRYFRRLDQRMNAINDQGLVAAPVLLWANQREDLGNTLSEEDAIRLIRYQVARYGAHHVAWILAGDNSYKGKSSERWKRIGRAVFGESPHAPVTTHPTGMNWPWESWREERWLDFLGDQSGHGDDAGTLRWIHSGPPHEHWRTEPHRPVINLEPPYEDHRAYQSRQPHSAYNVRRAVYWSLLSTPTAGVTYGAHGIWSWQTETGKEPRGHAGTGIARPWREAMALPGSEQMKHVAELFTALPWTRLRPDQELLTRQPGGDDPAHFVGSARTEEGDLAILYLPVGGEVSLQSQRLANTISAQWIDPRTGKRVPARSESDFRYRAPDNQDWILLLQKSTKP</sequence>
<evidence type="ECO:0000259" key="2">
    <source>
        <dbReference type="Pfam" id="PF12904"/>
    </source>
</evidence>
<evidence type="ECO:0000256" key="1">
    <source>
        <dbReference type="SAM" id="SignalP"/>
    </source>
</evidence>
<dbReference type="InterPro" id="IPR017853">
    <property type="entry name" value="GH"/>
</dbReference>
<feature type="domain" description="Apiosidase-like catalytic" evidence="3">
    <location>
        <begin position="130"/>
        <end position="451"/>
    </location>
</feature>
<evidence type="ECO:0000259" key="4">
    <source>
        <dbReference type="Pfam" id="PF16586"/>
    </source>
</evidence>
<feature type="chain" id="PRO_5043627258" evidence="1">
    <location>
        <begin position="26"/>
        <end position="546"/>
    </location>
</feature>
<dbReference type="RefSeq" id="WP_406693782.1">
    <property type="nucleotide sequence ID" value="NZ_CP155447.1"/>
</dbReference>
<proteinExistence type="predicted"/>
<dbReference type="InterPro" id="IPR024749">
    <property type="entry name" value="Collagen-bd_put"/>
</dbReference>
<reference evidence="5" key="1">
    <citation type="submission" date="2024-05" db="EMBL/GenBank/DDBJ databases">
        <title>Planctomycetes of the genus Singulisphaera possess chitinolytic capabilities.</title>
        <authorList>
            <person name="Ivanova A."/>
        </authorList>
    </citation>
    <scope>NUCLEOTIDE SEQUENCE</scope>
    <source>
        <strain evidence="5">Ch08T</strain>
    </source>
</reference>
<feature type="signal peptide" evidence="1">
    <location>
        <begin position="1"/>
        <end position="25"/>
    </location>
</feature>
<dbReference type="SUPFAM" id="SSF51445">
    <property type="entry name" value="(Trans)glycosidases"/>
    <property type="match status" value="1"/>
</dbReference>
<keyword evidence="1" id="KW-0732">Signal</keyword>
<dbReference type="Pfam" id="PF13204">
    <property type="entry name" value="Apiosidase"/>
    <property type="match status" value="1"/>
</dbReference>
<evidence type="ECO:0000259" key="3">
    <source>
        <dbReference type="Pfam" id="PF13204"/>
    </source>
</evidence>
<feature type="domain" description="Putative collagen-binding" evidence="2">
    <location>
        <begin position="455"/>
        <end position="541"/>
    </location>
</feature>
<dbReference type="Gene3D" id="3.20.20.80">
    <property type="entry name" value="Glycosidases"/>
    <property type="match status" value="1"/>
</dbReference>
<dbReference type="PANTHER" id="PTHR37836">
    <property type="entry name" value="LMO1036 PROTEIN"/>
    <property type="match status" value="1"/>
</dbReference>
<dbReference type="Pfam" id="PF16586">
    <property type="entry name" value="DUF5060"/>
    <property type="match status" value="1"/>
</dbReference>
<dbReference type="InterPro" id="IPR013783">
    <property type="entry name" value="Ig-like_fold"/>
</dbReference>
<organism evidence="5">
    <name type="scientific">Singulisphaera sp. Ch08</name>
    <dbReference type="NCBI Taxonomy" id="3120278"/>
    <lineage>
        <taxon>Bacteria</taxon>
        <taxon>Pseudomonadati</taxon>
        <taxon>Planctomycetota</taxon>
        <taxon>Planctomycetia</taxon>
        <taxon>Isosphaerales</taxon>
        <taxon>Isosphaeraceae</taxon>
        <taxon>Singulisphaera</taxon>
    </lineage>
</organism>